<sequence>MELSAIEHIWHGFQAFIERNGWRILALTVAGYLVKQKVSTFVTQRHIQRTLAEANDPERVAVLQREASRVRAEQQRRLQETLPRRKSKAPSVATAGAQNAKKQT</sequence>
<gene>
    <name evidence="2" type="ORF">P43SY_003060</name>
</gene>
<name>A0AAD5M280_PYTIN</name>
<comment type="caution">
    <text evidence="2">The sequence shown here is derived from an EMBL/GenBank/DDBJ whole genome shotgun (WGS) entry which is preliminary data.</text>
</comment>
<accession>A0AAD5M280</accession>
<dbReference type="EMBL" id="JAKCXM010000120">
    <property type="protein sequence ID" value="KAJ0401739.1"/>
    <property type="molecule type" value="Genomic_DNA"/>
</dbReference>
<evidence type="ECO:0000313" key="3">
    <source>
        <dbReference type="Proteomes" id="UP001209570"/>
    </source>
</evidence>
<evidence type="ECO:0000256" key="1">
    <source>
        <dbReference type="SAM" id="MobiDB-lite"/>
    </source>
</evidence>
<organism evidence="2 3">
    <name type="scientific">Pythium insidiosum</name>
    <name type="common">Pythiosis disease agent</name>
    <dbReference type="NCBI Taxonomy" id="114742"/>
    <lineage>
        <taxon>Eukaryota</taxon>
        <taxon>Sar</taxon>
        <taxon>Stramenopiles</taxon>
        <taxon>Oomycota</taxon>
        <taxon>Peronosporomycetes</taxon>
        <taxon>Pythiales</taxon>
        <taxon>Pythiaceae</taxon>
        <taxon>Pythium</taxon>
    </lineage>
</organism>
<keyword evidence="3" id="KW-1185">Reference proteome</keyword>
<protein>
    <submittedName>
        <fullName evidence="2">Uncharacterized protein</fullName>
    </submittedName>
</protein>
<feature type="region of interest" description="Disordered" evidence="1">
    <location>
        <begin position="72"/>
        <end position="104"/>
    </location>
</feature>
<dbReference type="AlphaFoldDB" id="A0AAD5M280"/>
<dbReference type="Proteomes" id="UP001209570">
    <property type="component" value="Unassembled WGS sequence"/>
</dbReference>
<proteinExistence type="predicted"/>
<reference evidence="2" key="1">
    <citation type="submission" date="2021-12" db="EMBL/GenBank/DDBJ databases">
        <title>Prjna785345.</title>
        <authorList>
            <person name="Rujirawat T."/>
            <person name="Krajaejun T."/>
        </authorList>
    </citation>
    <scope>NUCLEOTIDE SEQUENCE</scope>
    <source>
        <strain evidence="2">Pi057C3</strain>
    </source>
</reference>
<evidence type="ECO:0000313" key="2">
    <source>
        <dbReference type="EMBL" id="KAJ0401739.1"/>
    </source>
</evidence>
<feature type="compositionally biased region" description="Basic and acidic residues" evidence="1">
    <location>
        <begin position="72"/>
        <end position="83"/>
    </location>
</feature>